<dbReference type="EMBL" id="ML738312">
    <property type="protein sequence ID" value="KAE8315386.1"/>
    <property type="molecule type" value="Genomic_DNA"/>
</dbReference>
<sequence length="222" mass="24272">MHFKAYILAAIATASTALAHMEMIRPFPLKSQFDPNNDWSNIDYDNTSPLEPSGSNFPCRGHHKTTHWRTVANYTAGQADYMKLAPGNNHHGGSCQISLSYDNGETFRVIESYMGGCPLKLEWDFEIPSFAPSGKALFAWSWFNIEGNREMYMNCAQVEIEGGSDSAQFDQLPEIFTANVGNGCRTVEGKETVFAHPGDSVGYGGKVSPGDAPFPNCGGNAE</sequence>
<keyword evidence="3" id="KW-1185">Reference proteome</keyword>
<reference evidence="3" key="1">
    <citation type="submission" date="2019-04" db="EMBL/GenBank/DDBJ databases">
        <title>Friends and foes A comparative genomics studyof 23 Aspergillus species from section Flavi.</title>
        <authorList>
            <consortium name="DOE Joint Genome Institute"/>
            <person name="Kjaerbolling I."/>
            <person name="Vesth T."/>
            <person name="Frisvad J.C."/>
            <person name="Nybo J.L."/>
            <person name="Theobald S."/>
            <person name="Kildgaard S."/>
            <person name="Isbrandt T."/>
            <person name="Kuo A."/>
            <person name="Sato A."/>
            <person name="Lyhne E.K."/>
            <person name="Kogle M.E."/>
            <person name="Wiebenga A."/>
            <person name="Kun R.S."/>
            <person name="Lubbers R.J."/>
            <person name="Makela M.R."/>
            <person name="Barry K."/>
            <person name="Chovatia M."/>
            <person name="Clum A."/>
            <person name="Daum C."/>
            <person name="Haridas S."/>
            <person name="He G."/>
            <person name="LaButti K."/>
            <person name="Lipzen A."/>
            <person name="Mondo S."/>
            <person name="Riley R."/>
            <person name="Salamov A."/>
            <person name="Simmons B.A."/>
            <person name="Magnuson J.K."/>
            <person name="Henrissat B."/>
            <person name="Mortensen U.H."/>
            <person name="Larsen T.O."/>
            <person name="Devries R.P."/>
            <person name="Grigoriev I.V."/>
            <person name="Machida M."/>
            <person name="Baker S.E."/>
            <person name="Andersen M.R."/>
        </authorList>
    </citation>
    <scope>NUCLEOTIDE SEQUENCE [LARGE SCALE GENOMIC DNA]</scope>
    <source>
        <strain evidence="3">CBS 130015</strain>
    </source>
</reference>
<dbReference type="Gene3D" id="2.70.50.70">
    <property type="match status" value="1"/>
</dbReference>
<dbReference type="PANTHER" id="PTHR36182">
    <property type="entry name" value="PROTEIN, PUTATIVE (AFU_ORTHOLOGUE AFUA_6G10930)-RELATED"/>
    <property type="match status" value="1"/>
</dbReference>
<proteinExistence type="predicted"/>
<gene>
    <name evidence="2" type="ORF">BDV41DRAFT_562846</name>
</gene>
<keyword evidence="1" id="KW-0732">Signal</keyword>
<evidence type="ECO:0000313" key="3">
    <source>
        <dbReference type="Proteomes" id="UP000325433"/>
    </source>
</evidence>
<dbReference type="AlphaFoldDB" id="A0A5N6W4E8"/>
<dbReference type="Proteomes" id="UP000325433">
    <property type="component" value="Unassembled WGS sequence"/>
</dbReference>
<feature type="signal peptide" evidence="1">
    <location>
        <begin position="1"/>
        <end position="19"/>
    </location>
</feature>
<feature type="chain" id="PRO_5025012003" description="Endoglucanase" evidence="1">
    <location>
        <begin position="20"/>
        <end position="222"/>
    </location>
</feature>
<organism evidence="2 3">
    <name type="scientific">Aspergillus transmontanensis</name>
    <dbReference type="NCBI Taxonomy" id="1034304"/>
    <lineage>
        <taxon>Eukaryota</taxon>
        <taxon>Fungi</taxon>
        <taxon>Dikarya</taxon>
        <taxon>Ascomycota</taxon>
        <taxon>Pezizomycotina</taxon>
        <taxon>Eurotiomycetes</taxon>
        <taxon>Eurotiomycetidae</taxon>
        <taxon>Eurotiales</taxon>
        <taxon>Aspergillaceae</taxon>
        <taxon>Aspergillus</taxon>
        <taxon>Aspergillus subgen. Circumdati</taxon>
    </lineage>
</organism>
<dbReference type="PANTHER" id="PTHR36182:SF1">
    <property type="entry name" value="PROTEIN, PUTATIVE (AFU_ORTHOLOGUE AFUA_6G10930)-RELATED"/>
    <property type="match status" value="1"/>
</dbReference>
<protein>
    <recommendedName>
        <fullName evidence="4">Endoglucanase</fullName>
    </recommendedName>
</protein>
<evidence type="ECO:0000313" key="2">
    <source>
        <dbReference type="EMBL" id="KAE8315386.1"/>
    </source>
</evidence>
<accession>A0A5N6W4E8</accession>
<evidence type="ECO:0008006" key="4">
    <source>
        <dbReference type="Google" id="ProtNLM"/>
    </source>
</evidence>
<name>A0A5N6W4E8_9EURO</name>
<evidence type="ECO:0000256" key="1">
    <source>
        <dbReference type="SAM" id="SignalP"/>
    </source>
</evidence>